<protein>
    <submittedName>
        <fullName evidence="2">Aminophospholipid translocase</fullName>
    </submittedName>
</protein>
<comment type="caution">
    <text evidence="2">The sequence shown here is derived from an EMBL/GenBank/DDBJ whole genome shotgun (WGS) entry which is preliminary data.</text>
</comment>
<evidence type="ECO:0000256" key="1">
    <source>
        <dbReference type="SAM" id="MobiDB-lite"/>
    </source>
</evidence>
<proteinExistence type="predicted"/>
<gene>
    <name evidence="2" type="primary">DRS2_2</name>
    <name evidence="2" type="ORF">ATC70_001591</name>
</gene>
<dbReference type="EMBL" id="JASEJX010000013">
    <property type="protein sequence ID" value="KAK4518239.1"/>
    <property type="molecule type" value="Genomic_DNA"/>
</dbReference>
<organism evidence="2 3">
    <name type="scientific">Mucor velutinosus</name>
    <dbReference type="NCBI Taxonomy" id="708070"/>
    <lineage>
        <taxon>Eukaryota</taxon>
        <taxon>Fungi</taxon>
        <taxon>Fungi incertae sedis</taxon>
        <taxon>Mucoromycota</taxon>
        <taxon>Mucoromycotina</taxon>
        <taxon>Mucoromycetes</taxon>
        <taxon>Mucorales</taxon>
        <taxon>Mucorineae</taxon>
        <taxon>Mucoraceae</taxon>
        <taxon>Mucor</taxon>
    </lineage>
</organism>
<feature type="region of interest" description="Disordered" evidence="1">
    <location>
        <begin position="354"/>
        <end position="377"/>
    </location>
</feature>
<dbReference type="GeneID" id="89945293"/>
<name>A0AAN7HP02_9FUNG</name>
<dbReference type="RefSeq" id="XP_064684905.1">
    <property type="nucleotide sequence ID" value="XM_064820985.1"/>
</dbReference>
<evidence type="ECO:0000313" key="2">
    <source>
        <dbReference type="EMBL" id="KAK4518239.1"/>
    </source>
</evidence>
<dbReference type="AlphaFoldDB" id="A0AAN7HP02"/>
<keyword evidence="3" id="KW-1185">Reference proteome</keyword>
<accession>A0AAN7HP02</accession>
<sequence length="749" mass="85208">MVKTRPKITAAAAISGIDPYTGEITKSVRKINNLMANHGRTKYEIRRSKIQQDLYTTKEDAVAAFQDLDVKYPHFMDSAQILPSKFFVSFSSPEMPQRNLPFADQPIATDVTFKAVPKGCYLCSSVIYIEQLQKHVVFYQAIIKSNSAQVFKQYFVALFRKFDIKLEQFLGAIVDFSAAQRKGFILALKEVFDVKQHNALPFLKGCYMHWMQSVRRLSNNHQVVKPDDIDLFLKLVHRFRATSNSIEFYRTGQEILSKFPNSKKWLQWWLQPGIDDIADGNISDERFFLELLSDSDGENDEVDDRYHRTENLENDIKDMFKGAGVSVEDVVVNSDESFESSVIDLVSSSSPIMKTKSEPTASKMRAPADPDFSLSSSSSNLPCLAIQPSLENGPSTAAGFLSPQKRTSLLQKYQWLVKDYQNNHPEPSLPVPTYIVSNESNSCFIDAFFELLFNAVLPFVDMMSFADENNAYGCLLMNAFELYSQQSPSGIRAATSTVKHFVWNMTEYKLVSGVRQLVKSFPKGRQGDTLDLVSMALERLSSVFASKVCTFPSLQCERKVPCSVEKAHAYARDDFFSFIYMLPTNVINELRDCRGVFNEAALDTKFNDLFREKVLEEHQKGRCNAPGCDGISTSFRSLPQDNQFPKFMFVQDGANFVLGRTAGNNVYMPTYIHVSQSVKYKLHGRIYSTSFDGVHFYTRCYKTIGEIVYLVDIDNWQQQQMKVLTSDLDVAERLLKDISNTEYACYKRV</sequence>
<evidence type="ECO:0000313" key="3">
    <source>
        <dbReference type="Proteomes" id="UP001304243"/>
    </source>
</evidence>
<reference evidence="2 3" key="1">
    <citation type="submission" date="2022-11" db="EMBL/GenBank/DDBJ databases">
        <title>Mucor velutinosus strain NIH1002 WGS.</title>
        <authorList>
            <person name="Subramanian P."/>
            <person name="Mullikin J.C."/>
            <person name="Segre J.A."/>
            <person name="Zelazny A.M."/>
        </authorList>
    </citation>
    <scope>NUCLEOTIDE SEQUENCE [LARGE SCALE GENOMIC DNA]</scope>
    <source>
        <strain evidence="2 3">NIH1002</strain>
    </source>
</reference>
<dbReference type="Proteomes" id="UP001304243">
    <property type="component" value="Unassembled WGS sequence"/>
</dbReference>